<feature type="domain" description="Cyclic nucleotide-binding" evidence="4">
    <location>
        <begin position="13"/>
        <end position="101"/>
    </location>
</feature>
<dbReference type="PROSITE" id="PS50042">
    <property type="entry name" value="CNMP_BINDING_3"/>
    <property type="match status" value="1"/>
</dbReference>
<dbReference type="PRINTS" id="PR00034">
    <property type="entry name" value="HTHCRP"/>
</dbReference>
<keyword evidence="7" id="KW-1185">Reference proteome</keyword>
<dbReference type="OrthoDB" id="1664418at2"/>
<organism evidence="6 7">
    <name type="scientific">Centipeda periodontii DSM 2778</name>
    <dbReference type="NCBI Taxonomy" id="888060"/>
    <lineage>
        <taxon>Bacteria</taxon>
        <taxon>Bacillati</taxon>
        <taxon>Bacillota</taxon>
        <taxon>Negativicutes</taxon>
        <taxon>Selenomonadales</taxon>
        <taxon>Selenomonadaceae</taxon>
        <taxon>Centipeda</taxon>
    </lineage>
</organism>
<dbReference type="PANTHER" id="PTHR24567">
    <property type="entry name" value="CRP FAMILY TRANSCRIPTIONAL REGULATORY PROTEIN"/>
    <property type="match status" value="1"/>
</dbReference>
<dbReference type="SMART" id="SM00419">
    <property type="entry name" value="HTH_CRP"/>
    <property type="match status" value="1"/>
</dbReference>
<dbReference type="HOGENOM" id="CLU_075053_3_2_9"/>
<evidence type="ECO:0000256" key="3">
    <source>
        <dbReference type="ARBA" id="ARBA00023163"/>
    </source>
</evidence>
<dbReference type="STRING" id="888060.HMPREF9081_1146"/>
<dbReference type="eggNOG" id="COG0664">
    <property type="taxonomic scope" value="Bacteria"/>
</dbReference>
<evidence type="ECO:0000313" key="6">
    <source>
        <dbReference type="EMBL" id="EGK60133.1"/>
    </source>
</evidence>
<dbReference type="Gene3D" id="2.60.120.10">
    <property type="entry name" value="Jelly Rolls"/>
    <property type="match status" value="1"/>
</dbReference>
<accession>F5RLL0</accession>
<name>F5RLL0_9FIRM</name>
<evidence type="ECO:0000256" key="2">
    <source>
        <dbReference type="ARBA" id="ARBA00023125"/>
    </source>
</evidence>
<feature type="domain" description="HTH crp-type" evidence="5">
    <location>
        <begin position="136"/>
        <end position="203"/>
    </location>
</feature>
<keyword evidence="2" id="KW-0238">DNA-binding</keyword>
<proteinExistence type="predicted"/>
<dbReference type="InterPro" id="IPR036390">
    <property type="entry name" value="WH_DNA-bd_sf"/>
</dbReference>
<dbReference type="InterPro" id="IPR036388">
    <property type="entry name" value="WH-like_DNA-bd_sf"/>
</dbReference>
<dbReference type="SUPFAM" id="SSF46785">
    <property type="entry name" value="Winged helix' DNA-binding domain"/>
    <property type="match status" value="1"/>
</dbReference>
<gene>
    <name evidence="6" type="ORF">HMPREF9081_1146</name>
</gene>
<dbReference type="EMBL" id="AFHQ01000030">
    <property type="protein sequence ID" value="EGK60133.1"/>
    <property type="molecule type" value="Genomic_DNA"/>
</dbReference>
<dbReference type="CDD" id="cd00038">
    <property type="entry name" value="CAP_ED"/>
    <property type="match status" value="1"/>
</dbReference>
<dbReference type="PROSITE" id="PS51063">
    <property type="entry name" value="HTH_CRP_2"/>
    <property type="match status" value="1"/>
</dbReference>
<dbReference type="SUPFAM" id="SSF51206">
    <property type="entry name" value="cAMP-binding domain-like"/>
    <property type="match status" value="1"/>
</dbReference>
<dbReference type="GO" id="GO:0005829">
    <property type="term" value="C:cytosol"/>
    <property type="evidence" value="ECO:0007669"/>
    <property type="project" value="TreeGrafter"/>
</dbReference>
<dbReference type="InterPro" id="IPR014710">
    <property type="entry name" value="RmlC-like_jellyroll"/>
</dbReference>
<dbReference type="AlphaFoldDB" id="F5RLL0"/>
<dbReference type="Gene3D" id="1.10.10.10">
    <property type="entry name" value="Winged helix-like DNA-binding domain superfamily/Winged helix DNA-binding domain"/>
    <property type="match status" value="1"/>
</dbReference>
<sequence>MRLPSFPEIPPHLLRVARPLTFQPDEIIRCKGTHADTVYILLAGRVRIINEFSSGDRYVFAIADPPTFLGEYEALAGTPYYAATCEAETVCDLLAVSIDAFAAWLQRDAGAAFAVACMIARKSWPVSDEYGQIKYMTVQSRLLAYLQKNLPACDVAVRFPMRRQDIADAIGTSLKTVNRSVDRLRAEGLLSLDRGKIALTPEQCAKVRAMDERKKT</sequence>
<evidence type="ECO:0008006" key="8">
    <source>
        <dbReference type="Google" id="ProtNLM"/>
    </source>
</evidence>
<dbReference type="GO" id="GO:0003677">
    <property type="term" value="F:DNA binding"/>
    <property type="evidence" value="ECO:0007669"/>
    <property type="project" value="UniProtKB-KW"/>
</dbReference>
<dbReference type="GO" id="GO:0003700">
    <property type="term" value="F:DNA-binding transcription factor activity"/>
    <property type="evidence" value="ECO:0007669"/>
    <property type="project" value="TreeGrafter"/>
</dbReference>
<reference evidence="6 7" key="1">
    <citation type="submission" date="2011-04" db="EMBL/GenBank/DDBJ databases">
        <authorList>
            <person name="Muzny D."/>
            <person name="Qin X."/>
            <person name="Deng J."/>
            <person name="Jiang H."/>
            <person name="Liu Y."/>
            <person name="Qu J."/>
            <person name="Song X.-Z."/>
            <person name="Zhang L."/>
            <person name="Thornton R."/>
            <person name="Coyle M."/>
            <person name="Francisco L."/>
            <person name="Jackson L."/>
            <person name="Javaid M."/>
            <person name="Korchina V."/>
            <person name="Kovar C."/>
            <person name="Mata R."/>
            <person name="Mathew T."/>
            <person name="Ngo R."/>
            <person name="Nguyen L."/>
            <person name="Nguyen N."/>
            <person name="Okwuonu G."/>
            <person name="Ongeri F."/>
            <person name="Pham C."/>
            <person name="Simmons D."/>
            <person name="Wilczek-Boney K."/>
            <person name="Hale W."/>
            <person name="Jakkamsetti A."/>
            <person name="Pham P."/>
            <person name="Ruth R."/>
            <person name="San Lucas F."/>
            <person name="Warren J."/>
            <person name="Zhang J."/>
            <person name="Zhao Z."/>
            <person name="Zhou C."/>
            <person name="Zhu D."/>
            <person name="Lee S."/>
            <person name="Bess C."/>
            <person name="Blankenburg K."/>
            <person name="Forbes L."/>
            <person name="Fu Q."/>
            <person name="Gubbala S."/>
            <person name="Hirani K."/>
            <person name="Jayaseelan J.C."/>
            <person name="Lara F."/>
            <person name="Munidasa M."/>
            <person name="Palculict T."/>
            <person name="Patil S."/>
            <person name="Pu L.-L."/>
            <person name="Saada N."/>
            <person name="Tang L."/>
            <person name="Weissenberger G."/>
            <person name="Zhu Y."/>
            <person name="Hemphill L."/>
            <person name="Shang Y."/>
            <person name="Youmans B."/>
            <person name="Ayvaz T."/>
            <person name="Ross M."/>
            <person name="Santibanez J."/>
            <person name="Aqrawi P."/>
            <person name="Gross S."/>
            <person name="Joshi V."/>
            <person name="Fowler G."/>
            <person name="Nazareth L."/>
            <person name="Reid J."/>
            <person name="Worley K."/>
            <person name="Petrosino J."/>
            <person name="Highlander S."/>
            <person name="Gibbs R."/>
        </authorList>
    </citation>
    <scope>NUCLEOTIDE SEQUENCE [LARGE SCALE GENOMIC DNA]</scope>
    <source>
        <strain evidence="6 7">DSM 2778</strain>
    </source>
</reference>
<evidence type="ECO:0000259" key="5">
    <source>
        <dbReference type="PROSITE" id="PS51063"/>
    </source>
</evidence>
<keyword evidence="1" id="KW-0805">Transcription regulation</keyword>
<dbReference type="PANTHER" id="PTHR24567:SF26">
    <property type="entry name" value="REGULATORY PROTEIN YEIL"/>
    <property type="match status" value="1"/>
</dbReference>
<dbReference type="InterPro" id="IPR000595">
    <property type="entry name" value="cNMP-bd_dom"/>
</dbReference>
<dbReference type="Pfam" id="PF13545">
    <property type="entry name" value="HTH_Crp_2"/>
    <property type="match status" value="1"/>
</dbReference>
<protein>
    <recommendedName>
        <fullName evidence="8">Crp/Fnr family transcriptional regulator</fullName>
    </recommendedName>
</protein>
<dbReference type="Proteomes" id="UP000004067">
    <property type="component" value="Unassembled WGS sequence"/>
</dbReference>
<evidence type="ECO:0000313" key="7">
    <source>
        <dbReference type="Proteomes" id="UP000004067"/>
    </source>
</evidence>
<keyword evidence="3" id="KW-0804">Transcription</keyword>
<dbReference type="RefSeq" id="WP_006306078.1">
    <property type="nucleotide sequence ID" value="NZ_GL892076.1"/>
</dbReference>
<dbReference type="InterPro" id="IPR012318">
    <property type="entry name" value="HTH_CRP"/>
</dbReference>
<dbReference type="Pfam" id="PF00027">
    <property type="entry name" value="cNMP_binding"/>
    <property type="match status" value="1"/>
</dbReference>
<dbReference type="InterPro" id="IPR050397">
    <property type="entry name" value="Env_Response_Regulators"/>
</dbReference>
<evidence type="ECO:0000259" key="4">
    <source>
        <dbReference type="PROSITE" id="PS50042"/>
    </source>
</evidence>
<dbReference type="CDD" id="cd00092">
    <property type="entry name" value="HTH_CRP"/>
    <property type="match status" value="1"/>
</dbReference>
<dbReference type="InterPro" id="IPR018490">
    <property type="entry name" value="cNMP-bd_dom_sf"/>
</dbReference>
<evidence type="ECO:0000256" key="1">
    <source>
        <dbReference type="ARBA" id="ARBA00023015"/>
    </source>
</evidence>
<comment type="caution">
    <text evidence="6">The sequence shown here is derived from an EMBL/GenBank/DDBJ whole genome shotgun (WGS) entry which is preliminary data.</text>
</comment>